<keyword evidence="2" id="KW-1133">Transmembrane helix</keyword>
<dbReference type="EMBL" id="CP002299">
    <property type="protein sequence ID" value="ADP81870.1"/>
    <property type="molecule type" value="Genomic_DNA"/>
</dbReference>
<gene>
    <name evidence="3" type="ordered locus">FraEuI1c_3863</name>
</gene>
<evidence type="ECO:0000313" key="3">
    <source>
        <dbReference type="EMBL" id="ADP81870.1"/>
    </source>
</evidence>
<keyword evidence="4" id="KW-1185">Reference proteome</keyword>
<dbReference type="HOGENOM" id="CLU_2493375_0_0_11"/>
<evidence type="ECO:0000313" key="4">
    <source>
        <dbReference type="Proteomes" id="UP000002484"/>
    </source>
</evidence>
<dbReference type="KEGG" id="fri:FraEuI1c_3863"/>
<evidence type="ECO:0000256" key="2">
    <source>
        <dbReference type="SAM" id="Phobius"/>
    </source>
</evidence>
<keyword evidence="2" id="KW-0812">Transmembrane</keyword>
<name>E3J5C6_PSEI1</name>
<feature type="compositionally biased region" description="Basic and acidic residues" evidence="1">
    <location>
        <begin position="1"/>
        <end position="14"/>
    </location>
</feature>
<protein>
    <submittedName>
        <fullName evidence="3">Uncharacterized protein</fullName>
    </submittedName>
</protein>
<dbReference type="AlphaFoldDB" id="E3J5C6"/>
<feature type="transmembrane region" description="Helical" evidence="2">
    <location>
        <begin position="38"/>
        <end position="59"/>
    </location>
</feature>
<dbReference type="RefSeq" id="WP_013424988.1">
    <property type="nucleotide sequence ID" value="NC_014666.1"/>
</dbReference>
<dbReference type="Proteomes" id="UP000002484">
    <property type="component" value="Chromosome"/>
</dbReference>
<organism evidence="3 4">
    <name type="scientific">Pseudofrankia inefficax (strain DSM 45817 / CECT 9037 / DDB 130130 / EuI1c)</name>
    <name type="common">Frankia inefficax</name>
    <dbReference type="NCBI Taxonomy" id="298654"/>
    <lineage>
        <taxon>Bacteria</taxon>
        <taxon>Bacillati</taxon>
        <taxon>Actinomycetota</taxon>
        <taxon>Actinomycetes</taxon>
        <taxon>Frankiales</taxon>
        <taxon>Frankiaceae</taxon>
        <taxon>Pseudofrankia</taxon>
    </lineage>
</organism>
<sequence>MELKPKGVRERPTESTEEVNGSATAKVGSLSRPRRDRILGALSLLMLIVGVLLLLVYAGRHPQSCSDVSREQYIVTSPTGGFFYCR</sequence>
<dbReference type="InParanoid" id="E3J5C6"/>
<proteinExistence type="predicted"/>
<accession>E3J5C6</accession>
<feature type="region of interest" description="Disordered" evidence="1">
    <location>
        <begin position="1"/>
        <end position="28"/>
    </location>
</feature>
<reference evidence="3 4" key="1">
    <citation type="submission" date="2010-10" db="EMBL/GenBank/DDBJ databases">
        <title>Complete sequence of Frankia sp. EuI1c.</title>
        <authorList>
            <consortium name="US DOE Joint Genome Institute"/>
            <person name="Lucas S."/>
            <person name="Copeland A."/>
            <person name="Lapidus A."/>
            <person name="Cheng J.-F."/>
            <person name="Bruce D."/>
            <person name="Goodwin L."/>
            <person name="Pitluck S."/>
            <person name="Chertkov O."/>
            <person name="Detter J.C."/>
            <person name="Han C."/>
            <person name="Tapia R."/>
            <person name="Land M."/>
            <person name="Hauser L."/>
            <person name="Jeffries C."/>
            <person name="Kyrpides N."/>
            <person name="Ivanova N."/>
            <person name="Mikhailova N."/>
            <person name="Beauchemin N."/>
            <person name="Sen A."/>
            <person name="Sur S.A."/>
            <person name="Gtari M."/>
            <person name="Wall L."/>
            <person name="Tisa L."/>
            <person name="Woyke T."/>
        </authorList>
    </citation>
    <scope>NUCLEOTIDE SEQUENCE [LARGE SCALE GENOMIC DNA]</scope>
    <source>
        <strain evidence="4">DSM 45817 / CECT 9037 / EuI1c</strain>
    </source>
</reference>
<keyword evidence="2" id="KW-0472">Membrane</keyword>
<evidence type="ECO:0000256" key="1">
    <source>
        <dbReference type="SAM" id="MobiDB-lite"/>
    </source>
</evidence>